<gene>
    <name evidence="1" type="ORF">NHN17_02400</name>
</gene>
<protein>
    <recommendedName>
        <fullName evidence="3">TIR domain-containing protein</fullName>
    </recommendedName>
</protein>
<evidence type="ECO:0000313" key="2">
    <source>
        <dbReference type="Proteomes" id="UP001524460"/>
    </source>
</evidence>
<dbReference type="Gene3D" id="3.40.50.10140">
    <property type="entry name" value="Toll/interleukin-1 receptor homology (TIR) domain"/>
    <property type="match status" value="1"/>
</dbReference>
<keyword evidence="2" id="KW-1185">Reference proteome</keyword>
<dbReference type="EMBL" id="JANEYT010000003">
    <property type="protein sequence ID" value="MCQ1056921.1"/>
    <property type="molecule type" value="Genomic_DNA"/>
</dbReference>
<proteinExistence type="predicted"/>
<reference evidence="1 2" key="1">
    <citation type="submission" date="2022-07" db="EMBL/GenBank/DDBJ databases">
        <title>Photobacterium pectinilyticum sp. nov., a marine bacterium isolated from surface seawater of Qingdao offshore.</title>
        <authorList>
            <person name="Wang X."/>
        </authorList>
    </citation>
    <scope>NUCLEOTIDE SEQUENCE [LARGE SCALE GENOMIC DNA]</scope>
    <source>
        <strain evidence="1 2">ZSDE20</strain>
    </source>
</reference>
<evidence type="ECO:0008006" key="3">
    <source>
        <dbReference type="Google" id="ProtNLM"/>
    </source>
</evidence>
<dbReference type="InterPro" id="IPR035897">
    <property type="entry name" value="Toll_tir_struct_dom_sf"/>
</dbReference>
<sequence length="251" mass="28406">MQNNKPIIFVSHAAVDSGIAGVFKSDVEQNFLGLCSLFVSSDLDSIQGGFEWIQRIKENLSNAVISIGLYSPVALTRPWIYTEFGAGWIRDIPTITLCHSGLQKNQLPVPLSHFQALDLTDELHLKHLYEQITEAINCQLPNIDFSAEVNKYREITETQRVQRMIHGWFTQLKNWNPDLDSLFDDKEVIEILIPAQADADFLNFKQDVEQSEFLIVEQAGMAMGTRVGAQASVWNLRRGVKFDVLKSLLNI</sequence>
<organism evidence="1 2">
    <name type="scientific">Photobacterium pectinilyticum</name>
    <dbReference type="NCBI Taxonomy" id="2906793"/>
    <lineage>
        <taxon>Bacteria</taxon>
        <taxon>Pseudomonadati</taxon>
        <taxon>Pseudomonadota</taxon>
        <taxon>Gammaproteobacteria</taxon>
        <taxon>Vibrionales</taxon>
        <taxon>Vibrionaceae</taxon>
        <taxon>Photobacterium</taxon>
    </lineage>
</organism>
<dbReference type="Proteomes" id="UP001524460">
    <property type="component" value="Unassembled WGS sequence"/>
</dbReference>
<dbReference type="RefSeq" id="WP_255040523.1">
    <property type="nucleotide sequence ID" value="NZ_JANEYT010000003.1"/>
</dbReference>
<comment type="caution">
    <text evidence="1">The sequence shown here is derived from an EMBL/GenBank/DDBJ whole genome shotgun (WGS) entry which is preliminary data.</text>
</comment>
<evidence type="ECO:0000313" key="1">
    <source>
        <dbReference type="EMBL" id="MCQ1056921.1"/>
    </source>
</evidence>
<name>A0ABT1MZK2_9GAMM</name>
<accession>A0ABT1MZK2</accession>
<dbReference type="SUPFAM" id="SSF52200">
    <property type="entry name" value="Toll/Interleukin receptor TIR domain"/>
    <property type="match status" value="1"/>
</dbReference>